<sequence>MQTVTKESHGIVFFDGECNFCNGWVKFIYRRDRQGVFKFASLQSPAAQRILLQFNHRLERIDSIVLVEEGKYYTESTAVLRILKRLDGPIKYVYFFKIIPASFRDRAYQLFAKKRYAYFGRRYECELPSKELRERFVDCED</sequence>
<evidence type="ECO:0000313" key="1">
    <source>
        <dbReference type="EMBL" id="PUA40611.1"/>
    </source>
</evidence>
<organism evidence="1 2">
    <name type="scientific">Paenibacillus elgii</name>
    <dbReference type="NCBI Taxonomy" id="189691"/>
    <lineage>
        <taxon>Bacteria</taxon>
        <taxon>Bacillati</taxon>
        <taxon>Bacillota</taxon>
        <taxon>Bacilli</taxon>
        <taxon>Bacillales</taxon>
        <taxon>Paenibacillaceae</taxon>
        <taxon>Paenibacillus</taxon>
    </lineage>
</organism>
<dbReference type="AlphaFoldDB" id="A0A2T6G8Z7"/>
<dbReference type="Pfam" id="PF04134">
    <property type="entry name" value="DCC1-like"/>
    <property type="match status" value="1"/>
</dbReference>
<name>A0A2T6G8Z7_9BACL</name>
<protein>
    <recommendedName>
        <fullName evidence="3">Thiol-disulfide oxidoreductase</fullName>
    </recommendedName>
</protein>
<proteinExistence type="predicted"/>
<dbReference type="PANTHER" id="PTHR33639:SF2">
    <property type="entry name" value="DUF393 DOMAIN-CONTAINING PROTEIN"/>
    <property type="match status" value="1"/>
</dbReference>
<reference evidence="1 2" key="1">
    <citation type="submission" date="2018-03" db="EMBL/GenBank/DDBJ databases">
        <title>Genome sequence of Paenibacillus elgii strain AC13 an antimicrobial compound producing bacteria.</title>
        <authorList>
            <person name="Kurokawa A.S."/>
            <person name="Araujo J.F."/>
            <person name="Costa R.A."/>
            <person name="Ortega D.B."/>
            <person name="Pires A.S."/>
            <person name="Pappas G.J.Jr."/>
            <person name="Franco O.L."/>
            <person name="Barreto C."/>
            <person name="Magalhaes B.S."/>
            <person name="Kruger R.H."/>
        </authorList>
    </citation>
    <scope>NUCLEOTIDE SEQUENCE [LARGE SCALE GENOMIC DNA]</scope>
    <source>
        <strain evidence="1 2">AC13</strain>
    </source>
</reference>
<dbReference type="PANTHER" id="PTHR33639">
    <property type="entry name" value="THIOL-DISULFIDE OXIDOREDUCTASE DCC"/>
    <property type="match status" value="1"/>
</dbReference>
<accession>A0A2T6G8Z7</accession>
<dbReference type="InterPro" id="IPR007263">
    <property type="entry name" value="DCC1-like"/>
</dbReference>
<dbReference type="GO" id="GO:0015035">
    <property type="term" value="F:protein-disulfide reductase activity"/>
    <property type="evidence" value="ECO:0007669"/>
    <property type="project" value="InterPro"/>
</dbReference>
<comment type="caution">
    <text evidence="1">The sequence shown here is derived from an EMBL/GenBank/DDBJ whole genome shotgun (WGS) entry which is preliminary data.</text>
</comment>
<evidence type="ECO:0008006" key="3">
    <source>
        <dbReference type="Google" id="ProtNLM"/>
    </source>
</evidence>
<gene>
    <name evidence="1" type="ORF">C8Z91_03895</name>
</gene>
<dbReference type="InterPro" id="IPR052927">
    <property type="entry name" value="DCC_oxidoreductase"/>
</dbReference>
<dbReference type="RefSeq" id="WP_108530339.1">
    <property type="nucleotide sequence ID" value="NZ_PYHP01000009.1"/>
</dbReference>
<evidence type="ECO:0000313" key="2">
    <source>
        <dbReference type="Proteomes" id="UP000244184"/>
    </source>
</evidence>
<dbReference type="Proteomes" id="UP000244184">
    <property type="component" value="Unassembled WGS sequence"/>
</dbReference>
<dbReference type="EMBL" id="PYHP01000009">
    <property type="protein sequence ID" value="PUA40611.1"/>
    <property type="molecule type" value="Genomic_DNA"/>
</dbReference>